<dbReference type="OrthoDB" id="680797at2"/>
<organism evidence="1 2">
    <name type="scientific">Chitinophaga dinghuensis</name>
    <dbReference type="NCBI Taxonomy" id="1539050"/>
    <lineage>
        <taxon>Bacteria</taxon>
        <taxon>Pseudomonadati</taxon>
        <taxon>Bacteroidota</taxon>
        <taxon>Chitinophagia</taxon>
        <taxon>Chitinophagales</taxon>
        <taxon>Chitinophagaceae</taxon>
        <taxon>Chitinophaga</taxon>
    </lineage>
</organism>
<dbReference type="Gene3D" id="2.40.30.100">
    <property type="entry name" value="AF2212/PG0164-like"/>
    <property type="match status" value="1"/>
</dbReference>
<dbReference type="Pfam" id="PF08922">
    <property type="entry name" value="DUF1905"/>
    <property type="match status" value="1"/>
</dbReference>
<dbReference type="InterPro" id="IPR015018">
    <property type="entry name" value="DUF1905"/>
</dbReference>
<accession>A0A327VZ08</accession>
<protein>
    <submittedName>
        <fullName evidence="1">Bacteriocin resistance YdeI/OmpD-like protein</fullName>
    </submittedName>
</protein>
<evidence type="ECO:0000313" key="1">
    <source>
        <dbReference type="EMBL" id="RAJ80044.1"/>
    </source>
</evidence>
<reference evidence="1 2" key="1">
    <citation type="submission" date="2018-06" db="EMBL/GenBank/DDBJ databases">
        <title>Genomic Encyclopedia of Archaeal and Bacterial Type Strains, Phase II (KMG-II): from individual species to whole genera.</title>
        <authorList>
            <person name="Goeker M."/>
        </authorList>
    </citation>
    <scope>NUCLEOTIDE SEQUENCE [LARGE SCALE GENOMIC DNA]</scope>
    <source>
        <strain evidence="1 2">DSM 29821</strain>
    </source>
</reference>
<dbReference type="SUPFAM" id="SSF141694">
    <property type="entry name" value="AF2212/PG0164-like"/>
    <property type="match status" value="1"/>
</dbReference>
<dbReference type="EMBL" id="QLMA01000005">
    <property type="protein sequence ID" value="RAJ80044.1"/>
    <property type="molecule type" value="Genomic_DNA"/>
</dbReference>
<sequence>MAEQKKMPLIDKKVLLEKMEVKGGWTFIRLPEIPKNTQAYFGIRKVYGTIDEHTLDTFSLMPNKGGLMMMAVNAAIRKAIKKQAGDTVHLVLFDSEPAAAEVIPEDFMECLQDEPAAWKAFQAMKKEEQQECIAWVLEITVTEARIQRMADTINHLAAGRTYLGTKKS</sequence>
<name>A0A327VZ08_9BACT</name>
<proteinExistence type="predicted"/>
<dbReference type="Pfam" id="PF13376">
    <property type="entry name" value="OmdA"/>
    <property type="match status" value="1"/>
</dbReference>
<dbReference type="RefSeq" id="WP_111593071.1">
    <property type="nucleotide sequence ID" value="NZ_QLMA01000005.1"/>
</dbReference>
<gene>
    <name evidence="1" type="ORF">CLV59_105151</name>
</gene>
<keyword evidence="2" id="KW-1185">Reference proteome</keyword>
<dbReference type="AlphaFoldDB" id="A0A327VZ08"/>
<evidence type="ECO:0000313" key="2">
    <source>
        <dbReference type="Proteomes" id="UP000249819"/>
    </source>
</evidence>
<comment type="caution">
    <text evidence="1">The sequence shown here is derived from an EMBL/GenBank/DDBJ whole genome shotgun (WGS) entry which is preliminary data.</text>
</comment>
<dbReference type="Proteomes" id="UP000249819">
    <property type="component" value="Unassembled WGS sequence"/>
</dbReference>
<dbReference type="InterPro" id="IPR037079">
    <property type="entry name" value="AF2212/PG0164-like_sf"/>
</dbReference>